<name>A0A1E2V8V6_9GAMM</name>
<dbReference type="Pfam" id="PF00561">
    <property type="entry name" value="Abhydrolase_1"/>
    <property type="match status" value="1"/>
</dbReference>
<dbReference type="InterPro" id="IPR000952">
    <property type="entry name" value="AB_hydrolase_4_CS"/>
</dbReference>
<dbReference type="PROSITE" id="PS01133">
    <property type="entry name" value="UPF0017"/>
    <property type="match status" value="1"/>
</dbReference>
<accession>A0A1E2V8V6</accession>
<dbReference type="AlphaFoldDB" id="A0A1E2V8V6"/>
<keyword evidence="7" id="KW-1185">Reference proteome</keyword>
<feature type="domain" description="AB hydrolase-1" evidence="5">
    <location>
        <begin position="70"/>
        <end position="307"/>
    </location>
</feature>
<dbReference type="NCBIfam" id="NF008218">
    <property type="entry name" value="PRK10985.1"/>
    <property type="match status" value="1"/>
</dbReference>
<keyword evidence="3" id="KW-0378">Hydrolase</keyword>
<dbReference type="InterPro" id="IPR029058">
    <property type="entry name" value="AB_hydrolase_fold"/>
</dbReference>
<comment type="caution">
    <text evidence="6">The sequence shown here is derived from an EMBL/GenBank/DDBJ whole genome shotgun (WGS) entry which is preliminary data.</text>
</comment>
<dbReference type="GO" id="GO:0034338">
    <property type="term" value="F:short-chain carboxylesterase activity"/>
    <property type="evidence" value="ECO:0007669"/>
    <property type="project" value="TreeGrafter"/>
</dbReference>
<evidence type="ECO:0000256" key="3">
    <source>
        <dbReference type="ARBA" id="ARBA00022801"/>
    </source>
</evidence>
<gene>
    <name evidence="6" type="ORF">BFW38_07630</name>
</gene>
<evidence type="ECO:0000259" key="5">
    <source>
        <dbReference type="Pfam" id="PF00561"/>
    </source>
</evidence>
<keyword evidence="2" id="KW-0719">Serine esterase</keyword>
<dbReference type="PANTHER" id="PTHR10794:SF94">
    <property type="entry name" value="ESTERASE YHET-RELATED"/>
    <property type="match status" value="1"/>
</dbReference>
<dbReference type="EMBL" id="MDTQ01000001">
    <property type="protein sequence ID" value="ODC03440.1"/>
    <property type="molecule type" value="Genomic_DNA"/>
</dbReference>
<feature type="active site" description="Charge relay system" evidence="4">
    <location>
        <position position="303"/>
    </location>
</feature>
<dbReference type="RefSeq" id="WP_068997856.1">
    <property type="nucleotide sequence ID" value="NZ_MDTQ01000001.1"/>
</dbReference>
<sequence>MNAQIPTSTAPGLHQADFIPAPGCQSPHLQTLLPRIMSRPKLKTTLEWLATPDHDWVELNWYGLPMPYSPILVLFHGLEGNQRSPYIISMMQAARQQGISCVIMHFRGCGQYDNTQAQSYHSGATADARHCLNILSARYPTSPLWACGYSLGANMLLKLAGEGPHPLMRLAAVCPPFELGACADRLNQGLSKGYQRYLLSPLKQKTLHKYRQGLLPETITPDIIHQSQHFRAFDGQITGPLHGFQDANDYYSHASCRAFLPDITTPTLILFAEDDPFMDPACIPSAEELSVTTRLEVSRHGGHVGFIHYAQGLRHWLPKRILSFLAAT</sequence>
<evidence type="ECO:0000256" key="2">
    <source>
        <dbReference type="ARBA" id="ARBA00022487"/>
    </source>
</evidence>
<dbReference type="GO" id="GO:0047372">
    <property type="term" value="F:monoacylglycerol lipase activity"/>
    <property type="evidence" value="ECO:0007669"/>
    <property type="project" value="TreeGrafter"/>
</dbReference>
<organism evidence="6 7">
    <name type="scientific">Terasakiispira papahanaumokuakeensis</name>
    <dbReference type="NCBI Taxonomy" id="197479"/>
    <lineage>
        <taxon>Bacteria</taxon>
        <taxon>Pseudomonadati</taxon>
        <taxon>Pseudomonadota</taxon>
        <taxon>Gammaproteobacteria</taxon>
        <taxon>Oceanospirillales</taxon>
        <taxon>Terasakiispira</taxon>
    </lineage>
</organism>
<dbReference type="OrthoDB" id="332676at2"/>
<evidence type="ECO:0000313" key="7">
    <source>
        <dbReference type="Proteomes" id="UP000094291"/>
    </source>
</evidence>
<feature type="active site" description="Charge relay system" evidence="4">
    <location>
        <position position="150"/>
    </location>
</feature>
<proteinExistence type="inferred from homology"/>
<comment type="similarity">
    <text evidence="1">Belongs to the AB hydrolase superfamily. AB hydrolase 4 family.</text>
</comment>
<reference evidence="6 7" key="1">
    <citation type="submission" date="2016-08" db="EMBL/GenBank/DDBJ databases">
        <authorList>
            <person name="Seilhamer J.J."/>
        </authorList>
    </citation>
    <scope>NUCLEOTIDE SEQUENCE [LARGE SCALE GENOMIC DNA]</scope>
    <source>
        <strain evidence="6 7">PH27A</strain>
    </source>
</reference>
<dbReference type="InterPro" id="IPR000073">
    <property type="entry name" value="AB_hydrolase_1"/>
</dbReference>
<feature type="active site" description="Charge relay system" evidence="4">
    <location>
        <position position="275"/>
    </location>
</feature>
<evidence type="ECO:0000256" key="4">
    <source>
        <dbReference type="PIRSR" id="PIRSR005211-1"/>
    </source>
</evidence>
<dbReference type="PANTHER" id="PTHR10794">
    <property type="entry name" value="ABHYDROLASE DOMAIN-CONTAINING PROTEIN"/>
    <property type="match status" value="1"/>
</dbReference>
<dbReference type="Gene3D" id="3.40.50.1820">
    <property type="entry name" value="alpha/beta hydrolase"/>
    <property type="match status" value="1"/>
</dbReference>
<dbReference type="InterPro" id="IPR050960">
    <property type="entry name" value="AB_hydrolase_4_sf"/>
</dbReference>
<dbReference type="STRING" id="197479.BFW38_07630"/>
<evidence type="ECO:0000313" key="6">
    <source>
        <dbReference type="EMBL" id="ODC03440.1"/>
    </source>
</evidence>
<dbReference type="SUPFAM" id="SSF53474">
    <property type="entry name" value="alpha/beta-Hydrolases"/>
    <property type="match status" value="1"/>
</dbReference>
<evidence type="ECO:0000256" key="1">
    <source>
        <dbReference type="ARBA" id="ARBA00010884"/>
    </source>
</evidence>
<protein>
    <recommendedName>
        <fullName evidence="5">AB hydrolase-1 domain-containing protein</fullName>
    </recommendedName>
</protein>
<dbReference type="PIRSF" id="PIRSF005211">
    <property type="entry name" value="Ab_hydro_YheT"/>
    <property type="match status" value="1"/>
</dbReference>
<dbReference type="Proteomes" id="UP000094291">
    <property type="component" value="Unassembled WGS sequence"/>
</dbReference>
<dbReference type="InterPro" id="IPR012020">
    <property type="entry name" value="ABHD4"/>
</dbReference>